<dbReference type="RefSeq" id="WP_169115938.1">
    <property type="nucleotide sequence ID" value="NZ_JAAAUB010000007.1"/>
</dbReference>
<comment type="similarity">
    <text evidence="2">Belongs to the SdhE FAD assembly factor family.</text>
</comment>
<dbReference type="SUPFAM" id="SSF109910">
    <property type="entry name" value="YgfY-like"/>
    <property type="match status" value="1"/>
</dbReference>
<dbReference type="Gene3D" id="1.10.150.250">
    <property type="entry name" value="Flavinator of succinate dehydrogenase"/>
    <property type="match status" value="1"/>
</dbReference>
<evidence type="ECO:0000256" key="3">
    <source>
        <dbReference type="ARBA" id="ARBA00019418"/>
    </source>
</evidence>
<dbReference type="Proteomes" id="UP000669605">
    <property type="component" value="Unassembled WGS sequence"/>
</dbReference>
<sequence length="104" mass="12278">MRYDEPKGRIRWHCRRALLELDLIFQDFLEVEFDRLGDEELAILEELLALEDHELWALVNGTRPIPRPHWSGMVEKLRGVRVHRRTRLTGEEGFGTLENEGEKA</sequence>
<gene>
    <name evidence="6" type="ORF">GV368_06430</name>
</gene>
<keyword evidence="5" id="KW-0143">Chaperone</keyword>
<comment type="subcellular location">
    <subcellularLocation>
        <location evidence="1">Cytoplasm</location>
    </subcellularLocation>
</comment>
<evidence type="ECO:0000256" key="4">
    <source>
        <dbReference type="ARBA" id="ARBA00022490"/>
    </source>
</evidence>
<name>A0ABX1QN73_9PROT</name>
<proteinExistence type="inferred from homology"/>
<reference evidence="6 7" key="1">
    <citation type="journal article" date="2020" name="Curr. Microbiol.">
        <title>Tepidiphilus baoligensis sp. nov., a Novel Bacterium of the Family Hydrogenophilaceae Isolated from an Oil Reservoir.</title>
        <authorList>
            <person name="Zhang X."/>
            <person name="Wang G."/>
            <person name="Ma X."/>
            <person name="Yu J."/>
            <person name="You J."/>
            <person name="Xue Y."/>
            <person name="Ma Y."/>
        </authorList>
    </citation>
    <scope>NUCLEOTIDE SEQUENCE [LARGE SCALE GENOMIC DNA]</scope>
    <source>
        <strain evidence="6 7">B18-69</strain>
    </source>
</reference>
<evidence type="ECO:0000313" key="7">
    <source>
        <dbReference type="Proteomes" id="UP000669605"/>
    </source>
</evidence>
<evidence type="ECO:0000256" key="5">
    <source>
        <dbReference type="ARBA" id="ARBA00023186"/>
    </source>
</evidence>
<evidence type="ECO:0000256" key="1">
    <source>
        <dbReference type="ARBA" id="ARBA00004496"/>
    </source>
</evidence>
<comment type="caution">
    <text evidence="6">The sequence shown here is derived from an EMBL/GenBank/DDBJ whole genome shotgun (WGS) entry which is preliminary data.</text>
</comment>
<evidence type="ECO:0000256" key="2">
    <source>
        <dbReference type="ARBA" id="ARBA00008571"/>
    </source>
</evidence>
<dbReference type="Pfam" id="PF03937">
    <property type="entry name" value="Sdh5"/>
    <property type="match status" value="1"/>
</dbReference>
<dbReference type="InterPro" id="IPR005631">
    <property type="entry name" value="SDH"/>
</dbReference>
<dbReference type="EMBL" id="JAAAUB010000007">
    <property type="protein sequence ID" value="NMH16740.1"/>
    <property type="molecule type" value="Genomic_DNA"/>
</dbReference>
<dbReference type="InterPro" id="IPR036714">
    <property type="entry name" value="SDH_sf"/>
</dbReference>
<keyword evidence="4" id="KW-0963">Cytoplasm</keyword>
<protein>
    <recommendedName>
        <fullName evidence="3">FAD assembly factor SdhE</fullName>
    </recommendedName>
</protein>
<organism evidence="6 7">
    <name type="scientific">Tepidiphilus baoligensis</name>
    <dbReference type="NCBI Taxonomy" id="2698687"/>
    <lineage>
        <taxon>Bacteria</taxon>
        <taxon>Pseudomonadati</taxon>
        <taxon>Pseudomonadota</taxon>
        <taxon>Hydrogenophilia</taxon>
        <taxon>Hydrogenophilales</taxon>
        <taxon>Hydrogenophilaceae</taxon>
        <taxon>Tepidiphilus</taxon>
    </lineage>
</organism>
<keyword evidence="7" id="KW-1185">Reference proteome</keyword>
<dbReference type="PANTHER" id="PTHR39585:SF1">
    <property type="entry name" value="FAD ASSEMBLY FACTOR SDHE"/>
    <property type="match status" value="1"/>
</dbReference>
<dbReference type="PANTHER" id="PTHR39585">
    <property type="entry name" value="FAD ASSEMBLY FACTOR SDHE"/>
    <property type="match status" value="1"/>
</dbReference>
<evidence type="ECO:0000313" key="6">
    <source>
        <dbReference type="EMBL" id="NMH16740.1"/>
    </source>
</evidence>
<accession>A0ABX1QN73</accession>
<dbReference type="InterPro" id="IPR050531">
    <property type="entry name" value="SdhE_FAD_assembly_factor"/>
</dbReference>